<evidence type="ECO:0000313" key="9">
    <source>
        <dbReference type="EMBL" id="GBC59485.1"/>
    </source>
</evidence>
<organism evidence="9 10">
    <name type="scientific">Desulfonema ishimotonii</name>
    <dbReference type="NCBI Taxonomy" id="45657"/>
    <lineage>
        <taxon>Bacteria</taxon>
        <taxon>Pseudomonadati</taxon>
        <taxon>Thermodesulfobacteriota</taxon>
        <taxon>Desulfobacteria</taxon>
        <taxon>Desulfobacterales</taxon>
        <taxon>Desulfococcaceae</taxon>
        <taxon>Desulfonema</taxon>
    </lineage>
</organism>
<proteinExistence type="inferred from homology"/>
<feature type="transmembrane region" description="Helical" evidence="8">
    <location>
        <begin position="97"/>
        <end position="120"/>
    </location>
</feature>
<keyword evidence="3" id="KW-0813">Transport</keyword>
<comment type="caution">
    <text evidence="9">The sequence shown here is derived from an EMBL/GenBank/DDBJ whole genome shotgun (WGS) entry which is preliminary data.</text>
</comment>
<keyword evidence="5 8" id="KW-0812">Transmembrane</keyword>
<dbReference type="EMBL" id="BEXT01000001">
    <property type="protein sequence ID" value="GBC59485.1"/>
    <property type="molecule type" value="Genomic_DNA"/>
</dbReference>
<keyword evidence="7 8" id="KW-0472">Membrane</keyword>
<dbReference type="Proteomes" id="UP000288096">
    <property type="component" value="Unassembled WGS sequence"/>
</dbReference>
<evidence type="ECO:0000256" key="6">
    <source>
        <dbReference type="ARBA" id="ARBA00022989"/>
    </source>
</evidence>
<reference evidence="10" key="2">
    <citation type="submission" date="2019-01" db="EMBL/GenBank/DDBJ databases">
        <title>Genome sequence of Desulfonema ishimotonii strain Tokyo 01.</title>
        <authorList>
            <person name="Fukui M."/>
        </authorList>
    </citation>
    <scope>NUCLEOTIDE SEQUENCE [LARGE SCALE GENOMIC DNA]</scope>
    <source>
        <strain evidence="10">Tokyo 01</strain>
    </source>
</reference>
<keyword evidence="6 8" id="KW-1133">Transmembrane helix</keyword>
<name>A0A401FRA0_9BACT</name>
<accession>A0A401FRA0</accession>
<feature type="transmembrane region" description="Helical" evidence="8">
    <location>
        <begin position="281"/>
        <end position="299"/>
    </location>
</feature>
<dbReference type="Pfam" id="PF01032">
    <property type="entry name" value="FecCD"/>
    <property type="match status" value="1"/>
</dbReference>
<evidence type="ECO:0000256" key="2">
    <source>
        <dbReference type="ARBA" id="ARBA00007935"/>
    </source>
</evidence>
<dbReference type="PANTHER" id="PTHR30472">
    <property type="entry name" value="FERRIC ENTEROBACTIN TRANSPORT SYSTEM PERMEASE PROTEIN"/>
    <property type="match status" value="1"/>
</dbReference>
<dbReference type="InterPro" id="IPR037294">
    <property type="entry name" value="ABC_BtuC-like"/>
</dbReference>
<comment type="subcellular location">
    <subcellularLocation>
        <location evidence="1">Cell membrane</location>
        <topology evidence="1">Multi-pass membrane protein</topology>
    </subcellularLocation>
</comment>
<dbReference type="GO" id="GO:0033214">
    <property type="term" value="P:siderophore-iron import into cell"/>
    <property type="evidence" value="ECO:0007669"/>
    <property type="project" value="TreeGrafter"/>
</dbReference>
<feature type="transmembrane region" description="Helical" evidence="8">
    <location>
        <begin position="149"/>
        <end position="170"/>
    </location>
</feature>
<evidence type="ECO:0000256" key="3">
    <source>
        <dbReference type="ARBA" id="ARBA00022448"/>
    </source>
</evidence>
<dbReference type="OrthoDB" id="9782305at2"/>
<feature type="transmembrane region" description="Helical" evidence="8">
    <location>
        <begin position="201"/>
        <end position="222"/>
    </location>
</feature>
<dbReference type="GO" id="GO:0005886">
    <property type="term" value="C:plasma membrane"/>
    <property type="evidence" value="ECO:0007669"/>
    <property type="project" value="UniProtKB-SubCell"/>
</dbReference>
<dbReference type="AlphaFoldDB" id="A0A401FRA0"/>
<sequence>MRRSLLIPALLALLCVTALISLGMGRYPVAPGDMFRCLSHTVSGTLPTGDRQLAVIRNILIDIRLPRIVAAMLIGASLSVSGAAFQSMFINPLVSPGLLGVLAGASFGAALGMTVSASWIAVQVGAFTFGFMAVLIAICIAGFYNGDRLLMLILGGIISGSLFTALLSVIKYLADPYDALPAIICWLMGGLSMADSRTVWAVSLPILAGITVLILLSGHMNVLSMGDEEARSLGVNVRLIRFLLIFFATLVSALTVAVGGIIGWVGLVIPHIARMIAGPDNRILLPAAALIGAVYLLVVDDISRLAFSTEIPLGILTALAGIPFFAAVLRKSKKGWN</sequence>
<keyword evidence="10" id="KW-1185">Reference proteome</keyword>
<evidence type="ECO:0000256" key="8">
    <source>
        <dbReference type="SAM" id="Phobius"/>
    </source>
</evidence>
<evidence type="ECO:0000256" key="4">
    <source>
        <dbReference type="ARBA" id="ARBA00022475"/>
    </source>
</evidence>
<feature type="transmembrane region" description="Helical" evidence="8">
    <location>
        <begin position="311"/>
        <end position="329"/>
    </location>
</feature>
<evidence type="ECO:0000256" key="1">
    <source>
        <dbReference type="ARBA" id="ARBA00004651"/>
    </source>
</evidence>
<evidence type="ECO:0000256" key="7">
    <source>
        <dbReference type="ARBA" id="ARBA00023136"/>
    </source>
</evidence>
<dbReference type="CDD" id="cd06550">
    <property type="entry name" value="TM_ABC_iron-siderophores_like"/>
    <property type="match status" value="1"/>
</dbReference>
<dbReference type="GO" id="GO:0022857">
    <property type="term" value="F:transmembrane transporter activity"/>
    <property type="evidence" value="ECO:0007669"/>
    <property type="project" value="InterPro"/>
</dbReference>
<protein>
    <submittedName>
        <fullName evidence="9">ABC transporter permease</fullName>
    </submittedName>
</protein>
<gene>
    <name evidence="9" type="ORF">DENIS_0424</name>
</gene>
<reference evidence="10" key="1">
    <citation type="submission" date="2017-11" db="EMBL/GenBank/DDBJ databases">
        <authorList>
            <person name="Watanabe M."/>
            <person name="Kojima H."/>
        </authorList>
    </citation>
    <scope>NUCLEOTIDE SEQUENCE [LARGE SCALE GENOMIC DNA]</scope>
    <source>
        <strain evidence="10">Tokyo 01</strain>
    </source>
</reference>
<feature type="transmembrane region" description="Helical" evidence="8">
    <location>
        <begin position="242"/>
        <end position="269"/>
    </location>
</feature>
<comment type="similarity">
    <text evidence="2">Belongs to the binding-protein-dependent transport system permease family. FecCD subfamily.</text>
</comment>
<dbReference type="InterPro" id="IPR000522">
    <property type="entry name" value="ABC_transptr_permease_BtuC"/>
</dbReference>
<evidence type="ECO:0000256" key="5">
    <source>
        <dbReference type="ARBA" id="ARBA00022692"/>
    </source>
</evidence>
<keyword evidence="4" id="KW-1003">Cell membrane</keyword>
<evidence type="ECO:0000313" key="10">
    <source>
        <dbReference type="Proteomes" id="UP000288096"/>
    </source>
</evidence>
<dbReference type="PANTHER" id="PTHR30472:SF70">
    <property type="entry name" value="MOLYBDATE IMPORT SYSTEM PERMEASE PROTEIN MOLB"/>
    <property type="match status" value="1"/>
</dbReference>
<dbReference type="SUPFAM" id="SSF81345">
    <property type="entry name" value="ABC transporter involved in vitamin B12 uptake, BtuC"/>
    <property type="match status" value="1"/>
</dbReference>
<dbReference type="Gene3D" id="1.10.3470.10">
    <property type="entry name" value="ABC transporter involved in vitamin B12 uptake, BtuC"/>
    <property type="match status" value="1"/>
</dbReference>
<dbReference type="FunFam" id="1.10.3470.10:FF:000001">
    <property type="entry name" value="Vitamin B12 ABC transporter permease BtuC"/>
    <property type="match status" value="1"/>
</dbReference>
<dbReference type="RefSeq" id="WP_124326997.1">
    <property type="nucleotide sequence ID" value="NZ_BEXT01000001.1"/>
</dbReference>
<feature type="transmembrane region" description="Helical" evidence="8">
    <location>
        <begin position="68"/>
        <end position="85"/>
    </location>
</feature>
<feature type="transmembrane region" description="Helical" evidence="8">
    <location>
        <begin position="126"/>
        <end position="144"/>
    </location>
</feature>